<proteinExistence type="predicted"/>
<dbReference type="NCBIfam" id="TIGR03715">
    <property type="entry name" value="KxYKxGKxW"/>
    <property type="match status" value="1"/>
</dbReference>
<dbReference type="InterPro" id="IPR022263">
    <property type="entry name" value="KxYKxGKxW"/>
</dbReference>
<dbReference type="Proteomes" id="UP000003987">
    <property type="component" value="Unassembled WGS sequence"/>
</dbReference>
<organism evidence="8 9">
    <name type="scientific">Limosilactobacillus coleohominis 101-4-CHN</name>
    <dbReference type="NCBI Taxonomy" id="575594"/>
    <lineage>
        <taxon>Bacteria</taxon>
        <taxon>Bacillati</taxon>
        <taxon>Bacillota</taxon>
        <taxon>Bacilli</taxon>
        <taxon>Lactobacillales</taxon>
        <taxon>Lactobacillaceae</taxon>
        <taxon>Limosilactobacillus</taxon>
    </lineage>
</organism>
<gene>
    <name evidence="8" type="ORF">HMPREF0501_00667</name>
</gene>
<feature type="region of interest" description="Disordered" evidence="6">
    <location>
        <begin position="567"/>
        <end position="620"/>
    </location>
</feature>
<reference evidence="8 9" key="1">
    <citation type="submission" date="2009-06" db="EMBL/GenBank/DDBJ databases">
        <title>The Genome Sequence of Lactobacillus coleohominis strain 101-4-CHN.</title>
        <authorList>
            <consortium name="The Broad Institute Genome Sequencing Platform"/>
            <person name="Ward D."/>
            <person name="Young S.K."/>
            <person name="Zeng Q."/>
            <person name="Koehrsen M."/>
            <person name="Alvarado L."/>
            <person name="Berlin A."/>
            <person name="Borenstein D."/>
            <person name="Chen Z."/>
            <person name="Engels R."/>
            <person name="Freedman E."/>
            <person name="Gellesch M."/>
            <person name="Goldberg J."/>
            <person name="Griggs A."/>
            <person name="Gujja S."/>
            <person name="Heiman D."/>
            <person name="Hepburn T."/>
            <person name="Howarth C."/>
            <person name="Jen D."/>
            <person name="Larson L."/>
            <person name="Lewis B."/>
            <person name="Mehta T."/>
            <person name="Park D."/>
            <person name="Pearson M."/>
            <person name="Roberts A."/>
            <person name="Saif S."/>
            <person name="Shea T."/>
            <person name="Shenoy N."/>
            <person name="Sisk P."/>
            <person name="Stolte C."/>
            <person name="Sykes S."/>
            <person name="Walk T."/>
            <person name="White J."/>
            <person name="Yandava C."/>
            <person name="Liu Y."/>
            <person name="Xu Q."/>
            <person name="Lander E."/>
            <person name="Nusbaum C."/>
            <person name="Galagan J."/>
            <person name="Birren B."/>
        </authorList>
    </citation>
    <scope>NUCLEOTIDE SEQUENCE [LARGE SCALE GENOMIC DNA]</scope>
    <source>
        <strain evidence="8 9">101-4-CHN</strain>
    </source>
</reference>
<feature type="compositionally biased region" description="Polar residues" evidence="6">
    <location>
        <begin position="611"/>
        <end position="620"/>
    </location>
</feature>
<evidence type="ECO:0000313" key="9">
    <source>
        <dbReference type="Proteomes" id="UP000003987"/>
    </source>
</evidence>
<evidence type="ECO:0000256" key="2">
    <source>
        <dbReference type="ARBA" id="ARBA00022525"/>
    </source>
</evidence>
<keyword evidence="1" id="KW-0134">Cell wall</keyword>
<evidence type="ECO:0000313" key="8">
    <source>
        <dbReference type="EMBL" id="EEU30289.1"/>
    </source>
</evidence>
<feature type="domain" description="Gram-positive cocci surface proteins LPxTG" evidence="7">
    <location>
        <begin position="642"/>
        <end position="679"/>
    </location>
</feature>
<evidence type="ECO:0000259" key="7">
    <source>
        <dbReference type="Pfam" id="PF00746"/>
    </source>
</evidence>
<feature type="coiled-coil region" evidence="5">
    <location>
        <begin position="86"/>
        <end position="157"/>
    </location>
</feature>
<evidence type="ECO:0000256" key="6">
    <source>
        <dbReference type="SAM" id="MobiDB-lite"/>
    </source>
</evidence>
<accession>C7XVC3</accession>
<dbReference type="OrthoDB" id="2307220at2"/>
<dbReference type="HOGENOM" id="CLU_403755_0_0_9"/>
<sequence length="681" mass="72628">MFGGLIMQNNKLRFKMYKSGKNWMVAGLMTTAVLAGLTLSNGDVVAHADTAAAATTTTQVANKKQEVSQDQYDAQKAKVATDQTNVNNAQKAVNDAQTAVDNAKNANENAAKVNDAKTAWKNAESDYNKANSDYNNAHKATNTAKAAADEANAYKNNWDKNEADLYNKLQNQISDATATKTAQTKVANDEAAKDKKDDAAYDATAKLQAEAQTNLDKVNADKKATEDQKQDAADYNQSLLDQMNALYQDSQKHKAARDAANAKVAAADKTIRNANKILAPKSDKNPAGRDLLGHKSAADSAAAKQAAYETALQHEKDLKAIRDAARLTANQKKDAYTQARADYNLPNDAEYAEMQKKATGARQKINADKADPAYTAVTDTEGHVKDANKVLNNAKKAVDTIQAKIDTQNDKLAKAQADLDAAKAAAAKDPDDDVLASNVVAKQSIVNAINNRLHGADGKDGAASLMGQLAAAKQNVTDRNNALNWWNKKLDDAKANARYQKLVNDIAYRQSIIDKADQAKANRAAAKGADDAVAPLEAALAQKQSELKTYTDALNADTNILNNMFVKGSDDSKDNGDHNTTGNDTKKDDDKTPASSVDGDKTATGVKEGNSAKSNASQVTMTRAEYRAANKVAAANEASAKNTKNDAKLPQTSNNESTAVIALGAVSAMLGLGLVAKKREF</sequence>
<keyword evidence="4" id="KW-0572">Peptidoglycan-anchor</keyword>
<evidence type="ECO:0000256" key="4">
    <source>
        <dbReference type="ARBA" id="ARBA00023088"/>
    </source>
</evidence>
<dbReference type="EMBL" id="GG698803">
    <property type="protein sequence ID" value="EEU30289.1"/>
    <property type="molecule type" value="Genomic_DNA"/>
</dbReference>
<feature type="coiled-coil region" evidence="5">
    <location>
        <begin position="384"/>
        <end position="425"/>
    </location>
</feature>
<dbReference type="NCBIfam" id="TIGR01167">
    <property type="entry name" value="LPXTG_anchor"/>
    <property type="match status" value="1"/>
</dbReference>
<keyword evidence="9" id="KW-1185">Reference proteome</keyword>
<dbReference type="AlphaFoldDB" id="C7XVC3"/>
<dbReference type="InterPro" id="IPR019931">
    <property type="entry name" value="LPXTG_anchor"/>
</dbReference>
<dbReference type="eggNOG" id="ENOG5030AYA">
    <property type="taxonomic scope" value="Bacteria"/>
</dbReference>
<protein>
    <submittedName>
        <fullName evidence="8">KxYKxGKxW signal domain protein</fullName>
    </submittedName>
</protein>
<dbReference type="Pfam" id="PF00746">
    <property type="entry name" value="Gram_pos_anchor"/>
    <property type="match status" value="1"/>
</dbReference>
<evidence type="ECO:0000256" key="3">
    <source>
        <dbReference type="ARBA" id="ARBA00022729"/>
    </source>
</evidence>
<evidence type="ECO:0000256" key="5">
    <source>
        <dbReference type="SAM" id="Coils"/>
    </source>
</evidence>
<keyword evidence="3" id="KW-0732">Signal</keyword>
<feature type="compositionally biased region" description="Basic and acidic residues" evidence="6">
    <location>
        <begin position="568"/>
        <end position="577"/>
    </location>
</feature>
<evidence type="ECO:0000256" key="1">
    <source>
        <dbReference type="ARBA" id="ARBA00022512"/>
    </source>
</evidence>
<dbReference type="Pfam" id="PF19258">
    <property type="entry name" value="KxYKxGKxW_sig"/>
    <property type="match status" value="1"/>
</dbReference>
<keyword evidence="2" id="KW-0964">Secreted</keyword>
<keyword evidence="5" id="KW-0175">Coiled coil</keyword>
<name>C7XVC3_9LACO</name>